<dbReference type="InterPro" id="IPR000477">
    <property type="entry name" value="RT_dom"/>
</dbReference>
<evidence type="ECO:0000313" key="3">
    <source>
        <dbReference type="EMBL" id="GEU37912.1"/>
    </source>
</evidence>
<feature type="compositionally biased region" description="Pro residues" evidence="1">
    <location>
        <begin position="1042"/>
        <end position="1056"/>
    </location>
</feature>
<name>A0A6L2JMN6_TANCI</name>
<dbReference type="InterPro" id="IPR013103">
    <property type="entry name" value="RVT_2"/>
</dbReference>
<feature type="domain" description="Reverse transcriptase" evidence="2">
    <location>
        <begin position="1"/>
        <end position="168"/>
    </location>
</feature>
<dbReference type="EMBL" id="BKCJ010000989">
    <property type="protein sequence ID" value="GEU37912.1"/>
    <property type="molecule type" value="Genomic_DNA"/>
</dbReference>
<gene>
    <name evidence="3" type="ORF">Tci_009890</name>
</gene>
<evidence type="ECO:0000259" key="2">
    <source>
        <dbReference type="PROSITE" id="PS50878"/>
    </source>
</evidence>
<feature type="region of interest" description="Disordered" evidence="1">
    <location>
        <begin position="1029"/>
        <end position="1064"/>
    </location>
</feature>
<dbReference type="PANTHER" id="PTHR33116">
    <property type="entry name" value="REVERSE TRANSCRIPTASE ZINC-BINDING DOMAIN-CONTAINING PROTEIN-RELATED-RELATED"/>
    <property type="match status" value="1"/>
</dbReference>
<dbReference type="PROSITE" id="PS50878">
    <property type="entry name" value="RT_POL"/>
    <property type="match status" value="1"/>
</dbReference>
<dbReference type="SUPFAM" id="SSF56672">
    <property type="entry name" value="DNA/RNA polymerases"/>
    <property type="match status" value="2"/>
</dbReference>
<reference evidence="3" key="1">
    <citation type="journal article" date="2019" name="Sci. Rep.">
        <title>Draft genome of Tanacetum cinerariifolium, the natural source of mosquito coil.</title>
        <authorList>
            <person name="Yamashiro T."/>
            <person name="Shiraishi A."/>
            <person name="Satake H."/>
            <person name="Nakayama K."/>
        </authorList>
    </citation>
    <scope>NUCLEOTIDE SEQUENCE</scope>
</reference>
<dbReference type="Pfam" id="PF00078">
    <property type="entry name" value="RVT_1"/>
    <property type="match status" value="1"/>
</dbReference>
<sequence>MHNYHLDRGVSRCAFKVDIQKAYDTVDWEFLRAALFGFGFHDRKRGLRQGDPLSPYLFTLVMEVFTLMLHRRVCESSNFTYHRYCSDLDLINLCFADDLFLFAHGDVNSASIIKEALDEFKDASGLNPSMPKNKAYFCNVLNHTKLAILHVLSFEEDRLPVKYLGVLLVSSRLIFRDCKELIDKVQNRVNDWKNKSLLIAGRLQLIQSVLGSLNVRECIHGGMWSWPNDWMVKYPILSSIPVPVLNDAKLDVLEWRNSDGSFDTFSVQRVWETIRPRDNEVPWYDLVWFSSCIPRHAVHMWLIMKKRSKTQDALSSWDVVAGLMVVCPLCLSASGSSLDSIVSILMPVAKQKSFKSCIGKLTLAVAAYFVWQQRNLRLFKNSKRSIQEVVDCVMSSVRLELLSCRFKKSKDAMLFSRCPTAICIVEVVGVEFMVVKSVLSWQWWSFEFVVIQQEMEVARNEIDVIQVHINDNVVDPLATGDTYDLHTNGIGHRYFEGRKPESEVHVSPSSSAQSKKYDDKTKREAKGKSLVESSTRYRNLSAEFEDFSDNNINEVNATDSQVLAVGQISTNITKTFSAAELEGITYYDDEEDVGAEADFTNLETTITVSPIPTTKVHKDHHVTQIISDLSSATQTRSMSRVAQDQGGLSQINNDDFHTFFAPVARIEAIRLFLAYASFMGFMVYQMDVKSAFLYGTIEEEVYVCQPPGFEDPDHPDKVYKVVKELYGLHQAPRAWYETLANYLLENGFQRGKIDQTLFIKRQKGDILLVQIYVDDIIFGSTNKDLCKAFEKLMKDKFQMTSMGELTFFLDIEKPLLKDPDGKDVDVPTYRSMIGSLMLNVTSVGSKFLLFGLTNWCCSLNAVRKKVIITEATIRDALRLDDAEGIDCLPNEEIFTELSRIGYEKPSTKLTFYKEFFSSRKFNFSKYIFDSLVRNVDSSTKFYMYPCFLKVMIRQQVGDLSSHSTKYSFLALTQKVFANMRRVGKGCSGIETPLFEGMIVAQQVGEGAADVNVEDVSSAGVAAEGVASAADDEVHAAVDEPSIPSPPPPTQPPPPSQDIPSTSQNAGFSMDLLQNLLDTCTTLTRRVEHLEQDKIAQALEITKSKHRVKKLERRSKASKLMRLKKVRTAQRIDTSDDIVLDDVSKQERIIADMDADKDVTLKDVAAVAKDIQDAKIEEKPAELQEVVEVVTTAKLITEVVTAASATITAVAPTLTTAPSDARRRKGVVISDPEETATPFTIIHTEPKSKDKGKGIMVHEHKPLKKQAQIEQDEAYARELEAELNKNIDWDEVIDHVQRKEKEVNAVKRYQAFKRKPQTEAQARKNMMIYLRNMVGFKMDNFKGMKYDDIHPIFEKYFNFNVAFLVKTNEQIEEEDSRALKRISEIPNDDDDVYTEATPLSRKVPVVDYAIYTENNKPYYKIIRADGSPQLFLSFLSLLRNFDRKDLEVLWELVKERFASSKPKNFSDDFLLTTLTYMFEKPDLQAQMILLVERRYPLTRFTLDQLINNVRLEVEEESEVSLKLLRFVRQQ</sequence>
<dbReference type="InterPro" id="IPR026960">
    <property type="entry name" value="RVT-Znf"/>
</dbReference>
<accession>A0A6L2JMN6</accession>
<dbReference type="Pfam" id="PF13966">
    <property type="entry name" value="zf-RVT"/>
    <property type="match status" value="1"/>
</dbReference>
<protein>
    <recommendedName>
        <fullName evidence="2">Reverse transcriptase domain-containing protein</fullName>
    </recommendedName>
</protein>
<feature type="compositionally biased region" description="Basic and acidic residues" evidence="1">
    <location>
        <begin position="515"/>
        <end position="529"/>
    </location>
</feature>
<evidence type="ECO:0000256" key="1">
    <source>
        <dbReference type="SAM" id="MobiDB-lite"/>
    </source>
</evidence>
<proteinExistence type="predicted"/>
<organism evidence="3">
    <name type="scientific">Tanacetum cinerariifolium</name>
    <name type="common">Dalmatian daisy</name>
    <name type="synonym">Chrysanthemum cinerariifolium</name>
    <dbReference type="NCBI Taxonomy" id="118510"/>
    <lineage>
        <taxon>Eukaryota</taxon>
        <taxon>Viridiplantae</taxon>
        <taxon>Streptophyta</taxon>
        <taxon>Embryophyta</taxon>
        <taxon>Tracheophyta</taxon>
        <taxon>Spermatophyta</taxon>
        <taxon>Magnoliopsida</taxon>
        <taxon>eudicotyledons</taxon>
        <taxon>Gunneridae</taxon>
        <taxon>Pentapetalae</taxon>
        <taxon>asterids</taxon>
        <taxon>campanulids</taxon>
        <taxon>Asterales</taxon>
        <taxon>Asteraceae</taxon>
        <taxon>Asteroideae</taxon>
        <taxon>Anthemideae</taxon>
        <taxon>Anthemidinae</taxon>
        <taxon>Tanacetum</taxon>
    </lineage>
</organism>
<feature type="region of interest" description="Disordered" evidence="1">
    <location>
        <begin position="500"/>
        <end position="530"/>
    </location>
</feature>
<dbReference type="PANTHER" id="PTHR33116:SF78">
    <property type="entry name" value="OS12G0587133 PROTEIN"/>
    <property type="match status" value="1"/>
</dbReference>
<dbReference type="InterPro" id="IPR043502">
    <property type="entry name" value="DNA/RNA_pol_sf"/>
</dbReference>
<dbReference type="Pfam" id="PF07727">
    <property type="entry name" value="RVT_2"/>
    <property type="match status" value="1"/>
</dbReference>
<comment type="caution">
    <text evidence="3">The sequence shown here is derived from an EMBL/GenBank/DDBJ whole genome shotgun (WGS) entry which is preliminary data.</text>
</comment>